<reference evidence="2" key="1">
    <citation type="submission" date="2017-01" db="EMBL/GenBank/DDBJ databases">
        <authorList>
            <person name="Mah S.A."/>
            <person name="Swanson W.J."/>
            <person name="Moy G.W."/>
            <person name="Vacquier V.D."/>
        </authorList>
    </citation>
    <scope>NUCLEOTIDE SEQUENCE [LARGE SCALE GENOMIC DNA]</scope>
    <source>
        <strain evidence="2">COL-18-3</strain>
    </source>
</reference>
<reference evidence="4" key="2">
    <citation type="submission" date="2017-01" db="EMBL/GenBank/DDBJ databases">
        <authorList>
            <person name="Wang Y."/>
            <person name="White M."/>
            <person name="Kvist S."/>
            <person name="Moncalvo J.-M."/>
        </authorList>
    </citation>
    <scope>NUCLEOTIDE SEQUENCE [LARGE SCALE GENOMIC DNA]</scope>
    <source>
        <strain evidence="4">COL-18-3</strain>
    </source>
</reference>
<gene>
    <name evidence="3" type="ORF">AX774_g1491</name>
    <name evidence="2" type="ORF">AX774_g6836</name>
</gene>
<dbReference type="AlphaFoldDB" id="A0A1R1PFG1"/>
<keyword evidence="1" id="KW-0812">Transmembrane</keyword>
<keyword evidence="1" id="KW-1133">Transmembrane helix</keyword>
<proteinExistence type="predicted"/>
<evidence type="ECO:0000313" key="2">
    <source>
        <dbReference type="EMBL" id="OMH79740.1"/>
    </source>
</evidence>
<evidence type="ECO:0000313" key="4">
    <source>
        <dbReference type="Proteomes" id="UP000188320"/>
    </source>
</evidence>
<evidence type="ECO:0000256" key="1">
    <source>
        <dbReference type="SAM" id="Phobius"/>
    </source>
</evidence>
<keyword evidence="1" id="KW-0472">Membrane</keyword>
<organism evidence="2 4">
    <name type="scientific">Zancudomyces culisetae</name>
    <name type="common">Gut fungus</name>
    <name type="synonym">Smittium culisetae</name>
    <dbReference type="NCBI Taxonomy" id="1213189"/>
    <lineage>
        <taxon>Eukaryota</taxon>
        <taxon>Fungi</taxon>
        <taxon>Fungi incertae sedis</taxon>
        <taxon>Zoopagomycota</taxon>
        <taxon>Kickxellomycotina</taxon>
        <taxon>Harpellomycetes</taxon>
        <taxon>Harpellales</taxon>
        <taxon>Legeriomycetaceae</taxon>
        <taxon>Zancudomyces</taxon>
    </lineage>
</organism>
<evidence type="ECO:0000313" key="3">
    <source>
        <dbReference type="EMBL" id="OMH84982.1"/>
    </source>
</evidence>
<dbReference type="Proteomes" id="UP000188320">
    <property type="component" value="Unassembled WGS sequence"/>
</dbReference>
<dbReference type="EMBL" id="LSSK01000124">
    <property type="protein sequence ID" value="OMH84982.1"/>
    <property type="molecule type" value="Genomic_DNA"/>
</dbReference>
<sequence length="133" mass="15080">MICRLQWIPQIESPTSPLPPYPPTAICCIQKSSFTSPSSSSSACSPHQRSTQPCHSLVPSNQLFLSQLHHTHFPHWIFSSAPIVDLNIRRLICLFIIQQPRQKPLPDLSQLLWILLTSLLILVFPILDICLFT</sequence>
<comment type="caution">
    <text evidence="2">The sequence shown here is derived from an EMBL/GenBank/DDBJ whole genome shotgun (WGS) entry which is preliminary data.</text>
</comment>
<dbReference type="EMBL" id="LSSK01001432">
    <property type="protein sequence ID" value="OMH79740.1"/>
    <property type="molecule type" value="Genomic_DNA"/>
</dbReference>
<keyword evidence="4" id="KW-1185">Reference proteome</keyword>
<name>A0A1R1PFG1_ZANCU</name>
<accession>A0A1R1PFG1</accession>
<protein>
    <submittedName>
        <fullName evidence="2">Uncharacterized protein</fullName>
    </submittedName>
</protein>
<feature type="transmembrane region" description="Helical" evidence="1">
    <location>
        <begin position="111"/>
        <end position="132"/>
    </location>
</feature>